<dbReference type="AlphaFoldDB" id="A0A542DPQ8"/>
<organism evidence="2 3">
    <name type="scientific">Amycolatopsis cihanbeyliensis</name>
    <dbReference type="NCBI Taxonomy" id="1128664"/>
    <lineage>
        <taxon>Bacteria</taxon>
        <taxon>Bacillati</taxon>
        <taxon>Actinomycetota</taxon>
        <taxon>Actinomycetes</taxon>
        <taxon>Pseudonocardiales</taxon>
        <taxon>Pseudonocardiaceae</taxon>
        <taxon>Amycolatopsis</taxon>
    </lineage>
</organism>
<comment type="caution">
    <text evidence="2">The sequence shown here is derived from an EMBL/GenBank/DDBJ whole genome shotgun (WGS) entry which is preliminary data.</text>
</comment>
<evidence type="ECO:0000313" key="2">
    <source>
        <dbReference type="EMBL" id="TQJ05047.1"/>
    </source>
</evidence>
<protein>
    <submittedName>
        <fullName evidence="2">Uncharacterized protein</fullName>
    </submittedName>
</protein>
<gene>
    <name evidence="2" type="ORF">FB471_4868</name>
</gene>
<dbReference type="Proteomes" id="UP000320876">
    <property type="component" value="Unassembled WGS sequence"/>
</dbReference>
<dbReference type="EMBL" id="VFML01000001">
    <property type="protein sequence ID" value="TQJ05047.1"/>
    <property type="molecule type" value="Genomic_DNA"/>
</dbReference>
<proteinExistence type="predicted"/>
<feature type="compositionally biased region" description="Basic residues" evidence="1">
    <location>
        <begin position="260"/>
        <end position="273"/>
    </location>
</feature>
<evidence type="ECO:0000256" key="1">
    <source>
        <dbReference type="SAM" id="MobiDB-lite"/>
    </source>
</evidence>
<keyword evidence="3" id="KW-1185">Reference proteome</keyword>
<accession>A0A542DPQ8</accession>
<sequence length="318" mass="35530">MHGAKREADEVRAYVESQAAEEVVHLEKAASELVGPVRHDIWDVHGTASRWWVVTNPTNLYDQADFKSRDVVLTFHIGLALRIEYGQERTVPVTPESAELLRGSWRRWQQAFEAYDSTDEAEAFQSVGVRIRERLVSFVGETRDGELVPDGQTPPKTADVKGWTELLANRLAAGESAARLRSYLKKLAVETWEYVNWLTHAKNAVRMDAESGSRPPSTCSACTQRRGSGWRACRGVARRAAHTRWWQGCAGTVRGPIRRTSHLKHRRCPRRSGRVGWCSPARPPPTSRRSRAPTTSDNRSRGNLSQCPPAPSATLAAS</sequence>
<feature type="region of interest" description="Disordered" evidence="1">
    <location>
        <begin position="260"/>
        <end position="318"/>
    </location>
</feature>
<evidence type="ECO:0000313" key="3">
    <source>
        <dbReference type="Proteomes" id="UP000320876"/>
    </source>
</evidence>
<reference evidence="2 3" key="1">
    <citation type="submission" date="2019-06" db="EMBL/GenBank/DDBJ databases">
        <title>Sequencing the genomes of 1000 actinobacteria strains.</title>
        <authorList>
            <person name="Klenk H.-P."/>
        </authorList>
    </citation>
    <scope>NUCLEOTIDE SEQUENCE [LARGE SCALE GENOMIC DNA]</scope>
    <source>
        <strain evidence="2 3">DSM 45679</strain>
    </source>
</reference>
<name>A0A542DPQ8_AMYCI</name>